<accession>A0A4V3GG75</accession>
<protein>
    <submittedName>
        <fullName evidence="2">Uncharacterized protein</fullName>
    </submittedName>
</protein>
<keyword evidence="1" id="KW-0812">Transmembrane</keyword>
<reference evidence="2 3" key="1">
    <citation type="submission" date="2019-03" db="EMBL/GenBank/DDBJ databases">
        <title>Genomic Encyclopedia of Type Strains, Phase III (KMG-III): the genomes of soil and plant-associated and newly described type strains.</title>
        <authorList>
            <person name="Whitman W."/>
        </authorList>
    </citation>
    <scope>NUCLEOTIDE SEQUENCE [LARGE SCALE GENOMIC DNA]</scope>
    <source>
        <strain evidence="2 3">VKM Ac-2573</strain>
    </source>
</reference>
<feature type="transmembrane region" description="Helical" evidence="1">
    <location>
        <begin position="112"/>
        <end position="132"/>
    </location>
</feature>
<dbReference type="Proteomes" id="UP000295146">
    <property type="component" value="Unassembled WGS sequence"/>
</dbReference>
<organism evidence="2 3">
    <name type="scientific">Kribbella pratensis</name>
    <dbReference type="NCBI Taxonomy" id="2512112"/>
    <lineage>
        <taxon>Bacteria</taxon>
        <taxon>Bacillati</taxon>
        <taxon>Actinomycetota</taxon>
        <taxon>Actinomycetes</taxon>
        <taxon>Propionibacteriales</taxon>
        <taxon>Kribbellaceae</taxon>
        <taxon>Kribbella</taxon>
    </lineage>
</organism>
<evidence type="ECO:0000313" key="2">
    <source>
        <dbReference type="EMBL" id="TDW71037.1"/>
    </source>
</evidence>
<keyword evidence="1" id="KW-1133">Transmembrane helix</keyword>
<keyword evidence="3" id="KW-1185">Reference proteome</keyword>
<dbReference type="AlphaFoldDB" id="A0A4V3GG75"/>
<dbReference type="EMBL" id="SODP01000002">
    <property type="protein sequence ID" value="TDW71037.1"/>
    <property type="molecule type" value="Genomic_DNA"/>
</dbReference>
<comment type="caution">
    <text evidence="2">The sequence shown here is derived from an EMBL/GenBank/DDBJ whole genome shotgun (WGS) entry which is preliminary data.</text>
</comment>
<evidence type="ECO:0000256" key="1">
    <source>
        <dbReference type="SAM" id="Phobius"/>
    </source>
</evidence>
<feature type="transmembrane region" description="Helical" evidence="1">
    <location>
        <begin position="12"/>
        <end position="29"/>
    </location>
</feature>
<sequence>MWNWLLERRWALGFLAWSALAFTIAYWNHDENQRLDNAPTAPAVITHINRWTKGGPELELDIKLPDGRTVTGQTNNFNDVHRTGERILVQYALDGRDVYVREAGQGPDHTGVWGWMAAGSGATLTGLTLMVLRTRRNKLREAVEDGG</sequence>
<name>A0A4V3GG75_9ACTN</name>
<gene>
    <name evidence="2" type="ORF">EV653_5107</name>
</gene>
<evidence type="ECO:0000313" key="3">
    <source>
        <dbReference type="Proteomes" id="UP000295146"/>
    </source>
</evidence>
<keyword evidence="1" id="KW-0472">Membrane</keyword>
<proteinExistence type="predicted"/>